<name>A0A4Y9AB57_9BACI</name>
<accession>A0A4Y9AB57</accession>
<reference evidence="2 3" key="1">
    <citation type="submission" date="2019-03" db="EMBL/GenBank/DDBJ databases">
        <title>Genome sequence of Lentibacillus salicampi ATCC BAA-719.</title>
        <authorList>
            <person name="Maclea K.S."/>
            <person name="Simoes Junior M."/>
        </authorList>
    </citation>
    <scope>NUCLEOTIDE SEQUENCE [LARGE SCALE GENOMIC DNA]</scope>
    <source>
        <strain evidence="2 3">ATCC BAA-719</strain>
    </source>
</reference>
<feature type="transmembrane region" description="Helical" evidence="1">
    <location>
        <begin position="5"/>
        <end position="24"/>
    </location>
</feature>
<protein>
    <submittedName>
        <fullName evidence="2">Uncharacterized protein</fullName>
    </submittedName>
</protein>
<dbReference type="AlphaFoldDB" id="A0A4Y9AB57"/>
<gene>
    <name evidence="2" type="ORF">E4U82_13860</name>
</gene>
<evidence type="ECO:0000313" key="2">
    <source>
        <dbReference type="EMBL" id="TFJ92160.1"/>
    </source>
</evidence>
<keyword evidence="1" id="KW-0812">Transmembrane</keyword>
<keyword evidence="1" id="KW-1133">Transmembrane helix</keyword>
<keyword evidence="1" id="KW-0472">Membrane</keyword>
<comment type="caution">
    <text evidence="2">The sequence shown here is derived from an EMBL/GenBank/DDBJ whole genome shotgun (WGS) entry which is preliminary data.</text>
</comment>
<dbReference type="EMBL" id="SRHY01000028">
    <property type="protein sequence ID" value="TFJ92160.1"/>
    <property type="molecule type" value="Genomic_DNA"/>
</dbReference>
<dbReference type="RefSeq" id="WP_135110767.1">
    <property type="nucleotide sequence ID" value="NZ_SRHY01000028.1"/>
</dbReference>
<sequence length="61" mass="7493">MKHLVYTITFLFLITIGWQTYELILYGKLMPNQHDTWLTIFLSLFCAEARMLFERHENRKR</sequence>
<keyword evidence="3" id="KW-1185">Reference proteome</keyword>
<dbReference type="Proteomes" id="UP000298484">
    <property type="component" value="Unassembled WGS sequence"/>
</dbReference>
<evidence type="ECO:0000313" key="3">
    <source>
        <dbReference type="Proteomes" id="UP000298484"/>
    </source>
</evidence>
<proteinExistence type="predicted"/>
<organism evidence="2 3">
    <name type="scientific">Lentibacillus salicampi</name>
    <dbReference type="NCBI Taxonomy" id="175306"/>
    <lineage>
        <taxon>Bacteria</taxon>
        <taxon>Bacillati</taxon>
        <taxon>Bacillota</taxon>
        <taxon>Bacilli</taxon>
        <taxon>Bacillales</taxon>
        <taxon>Bacillaceae</taxon>
        <taxon>Lentibacillus</taxon>
    </lineage>
</organism>
<evidence type="ECO:0000256" key="1">
    <source>
        <dbReference type="SAM" id="Phobius"/>
    </source>
</evidence>